<sequence length="69" mass="7887">MLPMFAGNALPRMFEFKSRARREDRLERAGEMEPERIFSPSNNEIILGHCQKLVGNAPFQLICSKVNPP</sequence>
<dbReference type="EnsemblPlants" id="KQL30487">
    <property type="protein sequence ID" value="KQL30487"/>
    <property type="gene ID" value="SETIT_018945mg"/>
</dbReference>
<accession>K3YXE9</accession>
<dbReference type="Gramene" id="KQL30487">
    <property type="protein sequence ID" value="KQL30487"/>
    <property type="gene ID" value="SETIT_018945mg"/>
</dbReference>
<keyword evidence="2" id="KW-1185">Reference proteome</keyword>
<organism evidence="1 2">
    <name type="scientific">Setaria italica</name>
    <name type="common">Foxtail millet</name>
    <name type="synonym">Panicum italicum</name>
    <dbReference type="NCBI Taxonomy" id="4555"/>
    <lineage>
        <taxon>Eukaryota</taxon>
        <taxon>Viridiplantae</taxon>
        <taxon>Streptophyta</taxon>
        <taxon>Embryophyta</taxon>
        <taxon>Tracheophyta</taxon>
        <taxon>Spermatophyta</taxon>
        <taxon>Magnoliopsida</taxon>
        <taxon>Liliopsida</taxon>
        <taxon>Poales</taxon>
        <taxon>Poaceae</taxon>
        <taxon>PACMAD clade</taxon>
        <taxon>Panicoideae</taxon>
        <taxon>Panicodae</taxon>
        <taxon>Paniceae</taxon>
        <taxon>Cenchrinae</taxon>
        <taxon>Setaria</taxon>
    </lineage>
</organism>
<protein>
    <submittedName>
        <fullName evidence="1">Uncharacterized protein</fullName>
    </submittedName>
</protein>
<dbReference type="Proteomes" id="UP000004995">
    <property type="component" value="Unassembled WGS sequence"/>
</dbReference>
<dbReference type="EMBL" id="AGNK02000430">
    <property type="status" value="NOT_ANNOTATED_CDS"/>
    <property type="molecule type" value="Genomic_DNA"/>
</dbReference>
<dbReference type="AlphaFoldDB" id="K3YXE9"/>
<reference evidence="1" key="2">
    <citation type="submission" date="2018-08" db="UniProtKB">
        <authorList>
            <consortium name="EnsemblPlants"/>
        </authorList>
    </citation>
    <scope>IDENTIFICATION</scope>
    <source>
        <strain evidence="1">Yugu1</strain>
    </source>
</reference>
<dbReference type="HOGENOM" id="CLU_2780636_0_0_1"/>
<evidence type="ECO:0000313" key="1">
    <source>
        <dbReference type="EnsemblPlants" id="KQL30487"/>
    </source>
</evidence>
<name>K3YXE9_SETIT</name>
<reference evidence="2" key="1">
    <citation type="journal article" date="2012" name="Nat. Biotechnol.">
        <title>Reference genome sequence of the model plant Setaria.</title>
        <authorList>
            <person name="Bennetzen J.L."/>
            <person name="Schmutz J."/>
            <person name="Wang H."/>
            <person name="Percifield R."/>
            <person name="Hawkins J."/>
            <person name="Pontaroli A.C."/>
            <person name="Estep M."/>
            <person name="Feng L."/>
            <person name="Vaughn J.N."/>
            <person name="Grimwood J."/>
            <person name="Jenkins J."/>
            <person name="Barry K."/>
            <person name="Lindquist E."/>
            <person name="Hellsten U."/>
            <person name="Deshpande S."/>
            <person name="Wang X."/>
            <person name="Wu X."/>
            <person name="Mitros T."/>
            <person name="Triplett J."/>
            <person name="Yang X."/>
            <person name="Ye C.Y."/>
            <person name="Mauro-Herrera M."/>
            <person name="Wang L."/>
            <person name="Li P."/>
            <person name="Sharma M."/>
            <person name="Sharma R."/>
            <person name="Ronald P.C."/>
            <person name="Panaud O."/>
            <person name="Kellogg E.A."/>
            <person name="Brutnell T.P."/>
            <person name="Doust A.N."/>
            <person name="Tuskan G.A."/>
            <person name="Rokhsar D."/>
            <person name="Devos K.M."/>
        </authorList>
    </citation>
    <scope>NUCLEOTIDE SEQUENCE [LARGE SCALE GENOMIC DNA]</scope>
    <source>
        <strain evidence="2">cv. Yugu1</strain>
    </source>
</reference>
<dbReference type="InParanoid" id="K3YXE9"/>
<evidence type="ECO:0000313" key="2">
    <source>
        <dbReference type="Proteomes" id="UP000004995"/>
    </source>
</evidence>
<proteinExistence type="predicted"/>